<keyword evidence="3" id="KW-1185">Reference proteome</keyword>
<dbReference type="KEGG" id="ahm:TL08_05090"/>
<dbReference type="InterPro" id="IPR024983">
    <property type="entry name" value="CHAT_dom"/>
</dbReference>
<reference evidence="3" key="1">
    <citation type="submission" date="2016-03" db="EMBL/GenBank/DDBJ databases">
        <title>Complete genome sequence of the type strain Actinoalloteichus hymeniacidonis DSM 45092.</title>
        <authorList>
            <person name="Schaffert L."/>
            <person name="Albersmeier A."/>
            <person name="Winkler A."/>
            <person name="Kalinowski J."/>
            <person name="Zotchev S."/>
            <person name="Ruckert C."/>
        </authorList>
    </citation>
    <scope>NUCLEOTIDE SEQUENCE [LARGE SCALE GENOMIC DNA]</scope>
    <source>
        <strain evidence="3">HPA177(T) (DSM 45092(T))</strain>
    </source>
</reference>
<dbReference type="InterPro" id="IPR011990">
    <property type="entry name" value="TPR-like_helical_dom_sf"/>
</dbReference>
<evidence type="ECO:0000313" key="2">
    <source>
        <dbReference type="EMBL" id="AOS61846.1"/>
    </source>
</evidence>
<evidence type="ECO:0000259" key="1">
    <source>
        <dbReference type="Pfam" id="PF12770"/>
    </source>
</evidence>
<name>A0AAC9MXA9_9PSEU</name>
<dbReference type="Gene3D" id="1.25.40.10">
    <property type="entry name" value="Tetratricopeptide repeat domain"/>
    <property type="match status" value="2"/>
</dbReference>
<feature type="domain" description="CHAT" evidence="1">
    <location>
        <begin position="1616"/>
        <end position="1904"/>
    </location>
</feature>
<gene>
    <name evidence="2" type="ORF">TL08_05090</name>
</gene>
<dbReference type="Pfam" id="PF12770">
    <property type="entry name" value="CHAT"/>
    <property type="match status" value="1"/>
</dbReference>
<dbReference type="RefSeq" id="WP_157420958.1">
    <property type="nucleotide sequence ID" value="NZ_CP014859.1"/>
</dbReference>
<dbReference type="Proteomes" id="UP000095210">
    <property type="component" value="Chromosome"/>
</dbReference>
<protein>
    <submittedName>
        <fullName evidence="2">CHAT domain</fullName>
    </submittedName>
</protein>
<accession>A0AAC9MXA9</accession>
<evidence type="ECO:0000313" key="3">
    <source>
        <dbReference type="Proteomes" id="UP000095210"/>
    </source>
</evidence>
<dbReference type="EMBL" id="CP014859">
    <property type="protein sequence ID" value="AOS61846.1"/>
    <property type="molecule type" value="Genomic_DNA"/>
</dbReference>
<organism evidence="2 3">
    <name type="scientific">Actinoalloteichus hymeniacidonis</name>
    <dbReference type="NCBI Taxonomy" id="340345"/>
    <lineage>
        <taxon>Bacteria</taxon>
        <taxon>Bacillati</taxon>
        <taxon>Actinomycetota</taxon>
        <taxon>Actinomycetes</taxon>
        <taxon>Pseudonocardiales</taxon>
        <taxon>Pseudonocardiaceae</taxon>
        <taxon>Actinoalloteichus</taxon>
    </lineage>
</organism>
<proteinExistence type="predicted"/>
<sequence length="1905" mass="203536">MTSLGDLIRAAEHGDFTGVLADDALVEAARVMLPAIGGSLPPEHLRDVAYLHWLRYHTLGVDDGPDLQVCMELFAGLVVEFPTALPPELLQWFRTNPAAEPTCAEIGSFYATVVAAVALTSSNAILIGLAIDSCRAAIRLSPTVDRLAHRYNLLVLSLRRLETTNEDTDLDEGIAAGAAAVMSLLAVEEDTSTGSAAPIRLQLGLALVTRFGLRGGEHDLTEGIDQLRAAAVSLPPDQPEYAACLGQLAAALQIRCDLGAPPAFTTEYVAVTEALGAIDGLDGLARGEALALRCDALRARFLRDGEPADIEESIRCGRAAVAGVPEDHELAVSARLVLVRALEAKFGIARAHGDSGGADPAEHAEALALVRRLDVAVPRDHPSRSAVDVMLASVLTVSDADSDSTETGTDPDGAIRAARAVLAGLPPGSPYRGTALFSLGNALRVRHQHTGEQEMLREAVEVLRAATEAGTAGPLGRTPVLTAFSMALSEALRRSDVLDDRADLLDEAIETTRAVIDDLPSDVVRGGQLWQLAELLAMRFEHTRRFEDLDEQIAVLRTAAPLAQHETALFQCLSVLANALSARTERTWNPSDHDEIATIRCRLVELLPEDDPALSAVQADAALALLRRFEIRGGFDDLARARTMARRAVAAAGDEHPHRDEIRGILAAALMVVAIPSRDVAGLTEAIDVCRAMTPEGGFPPESVAGILGRALAVRAEITGDTADLAAALPILRRLTAARVAGPSGTASAIGLVVALRSSFWRGGVVGDLTEAIHLGRSVLEEATPGVPDTVMLAAQVAAARSDRYGATRDPADIVEAITTLRSALRTVASDAPISWTFRLFLGQALLTRFRNTTQLADLAEAIELLRAGLVIAKQFGEDHTGQLMLAEALLQRGRWSDDQDALVEAGDLARAIDGASGLDVLRTSADIVAANALHLRFLDSGDPELLTEAIRIARNLIEVLPEGHLNHTHALVLLGTLSTLRFDRTGTATVIAEAVAVLTRAVSTASTQPMTASALIELANALRARQLILTESGNPDEVIAVAERGLSIITSGPSERAMHRTALASGLVMRFLRAGDLDDLNAAIDHCREAAAAPNARVSGVITLSTLGTALSVRFDRTGNVTDLHDAIEILREAARIAHAAHTMRPVLLTDLSNALRTRAAHLGSTSDLDAAVEAGRAAVDAAPSDYSRAPLLLMNLGAALTVRAQEKRDGRDGEAAITVMSQALARSGPGTRDRTLILVNLAQVLRTRRRRRSESDDLSRAVELLSEARAACDATHPLAPLVEFSFAMTLRDRYARDGREEDRIEAIERAERAIEGLDAGDPRSAAAVWVVGTLHEQRQEDEAAAQAYRTAAESPAAAPLVRAVAARLWAETAVRLRRWSEATAAFAVAVAELPQLAWHGIERGARERRLRTWEGLATEAAAAALSAGDPERAVELLEQGRSMLWSQALQTRDDFSVLRERDAALHDRLRAVATRLSATTQIDVPESGIMSEPWADRGHQDRFDRIRLAQDWDRLLAEARALPGLQYLLRIPPISTLRAELPDGPVVLINIERSRCDALIVRRDRAVEHVPLPALSQAEVVNRARAYGEALRVWERSGGSGGLTAIGARQTLHATLEWLWDTIAEPVLGSLGMTGADDPLPRLWWCPTGLLTLLPLHAAGYHDPADGPAGRTVLDRVVSSYTPTLRGLARANTANPPAPVDGRVLVVSLPDIPARPGQAALAPLPGARTEAEFFRTAFPNGHTLRTADTATRAAITVDLQTHAYAHFACHGGHDPRDPSTGALHLWDGPLTVLDVAELRLERAELAYLSACSTATGGTTLPDEAIHLAAALQLAGYRHVIATLWNIPDRTAPEVTATLYTALRDSGGLRLRDTARVLHDAVRALRSAAPRDPSIWAAHIHSGP</sequence>
<dbReference type="SUPFAM" id="SSF48452">
    <property type="entry name" value="TPR-like"/>
    <property type="match status" value="1"/>
</dbReference>